<keyword evidence="1" id="KW-0175">Coiled coil</keyword>
<sequence>MRLYAFAELGVIKSVAEEPSAAPEQPGAGGDGELREQMAALVGVVRQQAESVQRQGEQIQRLQEALERQQAAAAAAAAAAPVEAVHPAPPAVVPSAAEGVAAAVVPVTMVPAGSGTSNPDSAAEEAERERALAALIQFQKFNPLTFEGGVVEPAVVESWIDSMETLFEDLNTWEKDKVYLATHCLEKAAKD</sequence>
<protein>
    <submittedName>
        <fullName evidence="2">Uncharacterized protein</fullName>
    </submittedName>
</protein>
<accession>A0A6V7QLZ0</accession>
<dbReference type="EMBL" id="LR862137">
    <property type="protein sequence ID" value="CAD1844008.1"/>
    <property type="molecule type" value="Genomic_DNA"/>
</dbReference>
<name>A0A6V7QLZ0_ANACO</name>
<evidence type="ECO:0000313" key="2">
    <source>
        <dbReference type="EMBL" id="CAD1844008.1"/>
    </source>
</evidence>
<feature type="coiled-coil region" evidence="1">
    <location>
        <begin position="45"/>
        <end position="79"/>
    </location>
</feature>
<gene>
    <name evidence="2" type="ORF">CB5_LOCUS27219</name>
</gene>
<dbReference type="AlphaFoldDB" id="A0A6V7QLZ0"/>
<proteinExistence type="predicted"/>
<reference evidence="2" key="1">
    <citation type="submission" date="2020-07" db="EMBL/GenBank/DDBJ databases">
        <authorList>
            <person name="Lin J."/>
        </authorList>
    </citation>
    <scope>NUCLEOTIDE SEQUENCE</scope>
</reference>
<organism evidence="2">
    <name type="scientific">Ananas comosus var. bracteatus</name>
    <name type="common">red pineapple</name>
    <dbReference type="NCBI Taxonomy" id="296719"/>
    <lineage>
        <taxon>Eukaryota</taxon>
        <taxon>Viridiplantae</taxon>
        <taxon>Streptophyta</taxon>
        <taxon>Embryophyta</taxon>
        <taxon>Tracheophyta</taxon>
        <taxon>Spermatophyta</taxon>
        <taxon>Magnoliopsida</taxon>
        <taxon>Liliopsida</taxon>
        <taxon>Poales</taxon>
        <taxon>Bromeliaceae</taxon>
        <taxon>Bromelioideae</taxon>
        <taxon>Ananas</taxon>
    </lineage>
</organism>
<evidence type="ECO:0000256" key="1">
    <source>
        <dbReference type="SAM" id="Coils"/>
    </source>
</evidence>